<gene>
    <name evidence="2" type="ORF">INF35_08970</name>
</gene>
<feature type="transmembrane region" description="Helical" evidence="1">
    <location>
        <begin position="7"/>
        <end position="31"/>
    </location>
</feature>
<sequence length="154" mass="17362">MKTALKICAAVFGIIGVVFLAVGIGVCYTTGLRWPMIHVGLGAVFLILSISFVIYLSRRAATEKRLLENGTRIQANIDDVTLNYSVRVNMRHPYVIQCSWLDPQTQKVYVFHSDSIWYNPMPYLGERTTLPVYIDPDNPKRYVVDTEGILPPKG</sequence>
<evidence type="ECO:0000313" key="3">
    <source>
        <dbReference type="Proteomes" id="UP000768567"/>
    </source>
</evidence>
<keyword evidence="3" id="KW-1185">Reference proteome</keyword>
<organism evidence="2 3">
    <name type="scientific">Gemmiger gallinarum</name>
    <dbReference type="NCBI Taxonomy" id="2779354"/>
    <lineage>
        <taxon>Bacteria</taxon>
        <taxon>Bacillati</taxon>
        <taxon>Bacillota</taxon>
        <taxon>Clostridia</taxon>
        <taxon>Eubacteriales</taxon>
        <taxon>Gemmiger</taxon>
    </lineage>
</organism>
<evidence type="ECO:0008006" key="4">
    <source>
        <dbReference type="Google" id="ProtNLM"/>
    </source>
</evidence>
<evidence type="ECO:0000313" key="2">
    <source>
        <dbReference type="EMBL" id="MBE5037913.1"/>
    </source>
</evidence>
<protein>
    <recommendedName>
        <fullName evidence="4">DUF3592 domain-containing protein</fullName>
    </recommendedName>
</protein>
<dbReference type="EMBL" id="JADCKC010000002">
    <property type="protein sequence ID" value="MBE5037913.1"/>
    <property type="molecule type" value="Genomic_DNA"/>
</dbReference>
<keyword evidence="1" id="KW-0812">Transmembrane</keyword>
<keyword evidence="1" id="KW-1133">Transmembrane helix</keyword>
<name>A0ABR9R444_9FIRM</name>
<comment type="caution">
    <text evidence="2">The sequence shown here is derived from an EMBL/GenBank/DDBJ whole genome shotgun (WGS) entry which is preliminary data.</text>
</comment>
<accession>A0ABR9R444</accession>
<dbReference type="Proteomes" id="UP000768567">
    <property type="component" value="Unassembled WGS sequence"/>
</dbReference>
<dbReference type="RefSeq" id="WP_193501603.1">
    <property type="nucleotide sequence ID" value="NZ_JADCKC010000002.1"/>
</dbReference>
<reference evidence="2 3" key="1">
    <citation type="submission" date="2020-10" db="EMBL/GenBank/DDBJ databases">
        <title>ChiBAC.</title>
        <authorList>
            <person name="Zenner C."/>
            <person name="Hitch T.C.A."/>
            <person name="Clavel T."/>
        </authorList>
    </citation>
    <scope>NUCLEOTIDE SEQUENCE [LARGE SCALE GENOMIC DNA]</scope>
    <source>
        <strain evidence="2 3">DSM 109015</strain>
    </source>
</reference>
<keyword evidence="1" id="KW-0472">Membrane</keyword>
<proteinExistence type="predicted"/>
<feature type="transmembrane region" description="Helical" evidence="1">
    <location>
        <begin position="37"/>
        <end position="56"/>
    </location>
</feature>
<evidence type="ECO:0000256" key="1">
    <source>
        <dbReference type="SAM" id="Phobius"/>
    </source>
</evidence>